<dbReference type="InterPro" id="IPR007809">
    <property type="entry name" value="FlgN-like"/>
</dbReference>
<dbReference type="SUPFAM" id="SSF140566">
    <property type="entry name" value="FlgN-like"/>
    <property type="match status" value="1"/>
</dbReference>
<protein>
    <submittedName>
        <fullName evidence="3">Flagellar protein FlgN</fullName>
    </submittedName>
</protein>
<reference evidence="3 4" key="1">
    <citation type="submission" date="2024-04" db="EMBL/GenBank/DDBJ databases">
        <title>draft genome sequnece of Paenibacillus filicis.</title>
        <authorList>
            <person name="Kim D.-U."/>
        </authorList>
    </citation>
    <scope>NUCLEOTIDE SEQUENCE [LARGE SCALE GENOMIC DNA]</scope>
    <source>
        <strain evidence="3 4">KACC14197</strain>
    </source>
</reference>
<evidence type="ECO:0000313" key="4">
    <source>
        <dbReference type="Proteomes" id="UP001469365"/>
    </source>
</evidence>
<dbReference type="Gene3D" id="1.20.58.300">
    <property type="entry name" value="FlgN-like"/>
    <property type="match status" value="1"/>
</dbReference>
<name>A0ABU9DS92_9BACL</name>
<dbReference type="EMBL" id="JBBPCC010000023">
    <property type="protein sequence ID" value="MEK8131734.1"/>
    <property type="molecule type" value="Genomic_DNA"/>
</dbReference>
<keyword evidence="4" id="KW-1185">Reference proteome</keyword>
<evidence type="ECO:0000256" key="1">
    <source>
        <dbReference type="ARBA" id="ARBA00022795"/>
    </source>
</evidence>
<keyword evidence="3" id="KW-0282">Flagellum</keyword>
<dbReference type="Proteomes" id="UP001469365">
    <property type="component" value="Unassembled WGS sequence"/>
</dbReference>
<evidence type="ECO:0000256" key="2">
    <source>
        <dbReference type="SAM" id="MobiDB-lite"/>
    </source>
</evidence>
<organism evidence="3 4">
    <name type="scientific">Paenibacillus filicis</name>
    <dbReference type="NCBI Taxonomy" id="669464"/>
    <lineage>
        <taxon>Bacteria</taxon>
        <taxon>Bacillati</taxon>
        <taxon>Bacillota</taxon>
        <taxon>Bacilli</taxon>
        <taxon>Bacillales</taxon>
        <taxon>Paenibacillaceae</taxon>
        <taxon>Paenibacillus</taxon>
    </lineage>
</organism>
<keyword evidence="3" id="KW-0969">Cilium</keyword>
<feature type="region of interest" description="Disordered" evidence="2">
    <location>
        <begin position="146"/>
        <end position="166"/>
    </location>
</feature>
<accession>A0ABU9DS92</accession>
<keyword evidence="1" id="KW-1005">Bacterial flagellum biogenesis</keyword>
<gene>
    <name evidence="3" type="ORF">WMW72_27885</name>
</gene>
<dbReference type="RefSeq" id="WP_341418866.1">
    <property type="nucleotide sequence ID" value="NZ_JBBPCC010000023.1"/>
</dbReference>
<sequence length="166" mass="19070">MAFQDLIQIMNSLNDQHAILLDLAERKKQVLIQNQVNELTGIVNKEAKLIRQIGETDQQRAEAVQQFMIEKGFKPNPRVTVSDLTKIIFDIEDKKQLLEAQKSLLSTIRRLREINTINQDLIKHSLAFIDYSLDLIVGPSEDEAVYHHPQHQTSGIKRQGLFDTRA</sequence>
<evidence type="ECO:0000313" key="3">
    <source>
        <dbReference type="EMBL" id="MEK8131734.1"/>
    </source>
</evidence>
<keyword evidence="3" id="KW-0966">Cell projection</keyword>
<comment type="caution">
    <text evidence="3">The sequence shown here is derived from an EMBL/GenBank/DDBJ whole genome shotgun (WGS) entry which is preliminary data.</text>
</comment>
<proteinExistence type="predicted"/>
<dbReference type="InterPro" id="IPR036679">
    <property type="entry name" value="FlgN-like_sf"/>
</dbReference>
<dbReference type="Pfam" id="PF05130">
    <property type="entry name" value="FlgN"/>
    <property type="match status" value="1"/>
</dbReference>